<evidence type="ECO:0000313" key="8">
    <source>
        <dbReference type="Proteomes" id="UP001165160"/>
    </source>
</evidence>
<evidence type="ECO:0000256" key="2">
    <source>
        <dbReference type="ARBA" id="ARBA00022840"/>
    </source>
</evidence>
<dbReference type="Gene3D" id="3.30.200.20">
    <property type="entry name" value="Phosphorylase Kinase, domain 1"/>
    <property type="match status" value="1"/>
</dbReference>
<dbReference type="PROSITE" id="PS50011">
    <property type="entry name" value="PROTEIN_KINASE_DOM"/>
    <property type="match status" value="1"/>
</dbReference>
<keyword evidence="1 3" id="KW-0547">Nucleotide-binding</keyword>
<keyword evidence="8" id="KW-1185">Reference proteome</keyword>
<evidence type="ECO:0000256" key="1">
    <source>
        <dbReference type="ARBA" id="ARBA00022741"/>
    </source>
</evidence>
<organism evidence="7 8">
    <name type="scientific">Triparma verrucosa</name>
    <dbReference type="NCBI Taxonomy" id="1606542"/>
    <lineage>
        <taxon>Eukaryota</taxon>
        <taxon>Sar</taxon>
        <taxon>Stramenopiles</taxon>
        <taxon>Ochrophyta</taxon>
        <taxon>Bolidophyceae</taxon>
        <taxon>Parmales</taxon>
        <taxon>Triparmaceae</taxon>
        <taxon>Triparma</taxon>
    </lineage>
</organism>
<dbReference type="GO" id="GO:0004674">
    <property type="term" value="F:protein serine/threonine kinase activity"/>
    <property type="evidence" value="ECO:0007669"/>
    <property type="project" value="TreeGrafter"/>
</dbReference>
<accession>A0A9W7FLW2</accession>
<dbReference type="PANTHER" id="PTHR44329:SF214">
    <property type="entry name" value="PROTEIN KINASE DOMAIN-CONTAINING PROTEIN"/>
    <property type="match status" value="1"/>
</dbReference>
<dbReference type="InterPro" id="IPR051681">
    <property type="entry name" value="Ser/Thr_Kinases-Pseudokinases"/>
</dbReference>
<evidence type="ECO:0000259" key="6">
    <source>
        <dbReference type="PROSITE" id="PS50011"/>
    </source>
</evidence>
<dbReference type="InterPro" id="IPR008271">
    <property type="entry name" value="Ser/Thr_kinase_AS"/>
</dbReference>
<dbReference type="SUPFAM" id="SSF56112">
    <property type="entry name" value="Protein kinase-like (PK-like)"/>
    <property type="match status" value="1"/>
</dbReference>
<evidence type="ECO:0000313" key="7">
    <source>
        <dbReference type="EMBL" id="GMI14381.1"/>
    </source>
</evidence>
<evidence type="ECO:0000256" key="4">
    <source>
        <dbReference type="SAM" id="Coils"/>
    </source>
</evidence>
<feature type="domain" description="Protein kinase" evidence="6">
    <location>
        <begin position="1058"/>
        <end position="1350"/>
    </location>
</feature>
<name>A0A9W7FLW2_9STRA</name>
<gene>
    <name evidence="7" type="ORF">TrVE_jg11259</name>
</gene>
<dbReference type="PROSITE" id="PS00108">
    <property type="entry name" value="PROTEIN_KINASE_ST"/>
    <property type="match status" value="1"/>
</dbReference>
<comment type="caution">
    <text evidence="7">The sequence shown here is derived from an EMBL/GenBank/DDBJ whole genome shotgun (WGS) entry which is preliminary data.</text>
</comment>
<reference evidence="8" key="1">
    <citation type="journal article" date="2023" name="Commun. Biol.">
        <title>Genome analysis of Parmales, the sister group of diatoms, reveals the evolutionary specialization of diatoms from phago-mixotrophs to photoautotrophs.</title>
        <authorList>
            <person name="Ban H."/>
            <person name="Sato S."/>
            <person name="Yoshikawa S."/>
            <person name="Yamada K."/>
            <person name="Nakamura Y."/>
            <person name="Ichinomiya M."/>
            <person name="Sato N."/>
            <person name="Blanc-Mathieu R."/>
            <person name="Endo H."/>
            <person name="Kuwata A."/>
            <person name="Ogata H."/>
        </authorList>
    </citation>
    <scope>NUCLEOTIDE SEQUENCE [LARGE SCALE GENOMIC DNA]</scope>
    <source>
        <strain evidence="8">NIES 3699</strain>
    </source>
</reference>
<dbReference type="GO" id="GO:0005524">
    <property type="term" value="F:ATP binding"/>
    <property type="evidence" value="ECO:0007669"/>
    <property type="project" value="UniProtKB-UniRule"/>
</dbReference>
<feature type="binding site" evidence="3">
    <location>
        <position position="1085"/>
    </location>
    <ligand>
        <name>ATP</name>
        <dbReference type="ChEBI" id="CHEBI:30616"/>
    </ligand>
</feature>
<feature type="chain" id="PRO_5040859138" description="Protein kinase domain-containing protein" evidence="5">
    <location>
        <begin position="20"/>
        <end position="1469"/>
    </location>
</feature>
<protein>
    <recommendedName>
        <fullName evidence="6">Protein kinase domain-containing protein</fullName>
    </recommendedName>
</protein>
<dbReference type="InterPro" id="IPR000719">
    <property type="entry name" value="Prot_kinase_dom"/>
</dbReference>
<dbReference type="EMBL" id="BRXX01000498">
    <property type="protein sequence ID" value="GMI14381.1"/>
    <property type="molecule type" value="Genomic_DNA"/>
</dbReference>
<dbReference type="Proteomes" id="UP001165160">
    <property type="component" value="Unassembled WGS sequence"/>
</dbReference>
<dbReference type="InterPro" id="IPR017441">
    <property type="entry name" value="Protein_kinase_ATP_BS"/>
</dbReference>
<feature type="coiled-coil region" evidence="4">
    <location>
        <begin position="1424"/>
        <end position="1458"/>
    </location>
</feature>
<evidence type="ECO:0000256" key="3">
    <source>
        <dbReference type="PROSITE-ProRule" id="PRU10141"/>
    </source>
</evidence>
<dbReference type="Gene3D" id="1.10.510.10">
    <property type="entry name" value="Transferase(Phosphotransferase) domain 1"/>
    <property type="match status" value="1"/>
</dbReference>
<dbReference type="PANTHER" id="PTHR44329">
    <property type="entry name" value="SERINE/THREONINE-PROTEIN KINASE TNNI3K-RELATED"/>
    <property type="match status" value="1"/>
</dbReference>
<keyword evidence="2 3" id="KW-0067">ATP-binding</keyword>
<keyword evidence="5" id="KW-0732">Signal</keyword>
<dbReference type="PROSITE" id="PS00107">
    <property type="entry name" value="PROTEIN_KINASE_ATP"/>
    <property type="match status" value="1"/>
</dbReference>
<evidence type="ECO:0000256" key="5">
    <source>
        <dbReference type="SAM" id="SignalP"/>
    </source>
</evidence>
<sequence length="1469" mass="159746">MVMLPLLIFLFLSSKAVEAQTCTDPAWHVAYQYTNGTACPTGWKRQLVPPPLGLPSTSAFSSPLKPGDLISVCTRTGISVDVTDDAGVTTTSKVLHDPAILSTGFEYSKIRGRIGGVINGSPDSFRPEGGRGPTTLDDAFTDGVTLSTYSATSGRTHVATYGAGLSYDHRLHGYYMGGNCIAHEGSELPPTWLKKDEKLTFCDSSLQGGAGSSMEFTLTIPSTFTSAFSVNISYAGTTHEIIDVNAAALTATSLEEVLVRGMFNVTAAEVASGFNPKLIRDSIEPRVIDQGSGVYLVTLSRVVNPQSLPVSVSVKTSASGSGPTLTTPVVSPNSRNCKDSNGDVNTCTSAEDCEEKGCHEEFKSGWWYSTGVQQLMWWDSETLARGPNLATAADFSSADSADHSSPPKVGEFVYEVPGGAFIKDPIEARIMAGQDSENEEIGIAVMEIEVYGCPLSSPPVCGDGIITEPEICDLGTSSDGTNLNSFDSTICDHACTSIKPPLCRYVGSCPPDPPTKVQAQEGYTSDFVPDSELPKWVTIEDVNYDHYFKACTDFTTSSTCETVDESLIDLRLDCLGGDMLMKYNGALKKNMCSPDLKATTIKNHYDPYKMLIKGPNVGNTNYAAVKGRVVTSGRGAPDAFMNVEHLAYDWSSYACQRGSYICEPQAIAEIQGDMTENSNGPNGYRCLNQPLSDPSFDCDSDVQADPGLCTQSEYMTQCCACGGGLKNSIDGRYMDGLSLTTTRTESSTAAREHIFSLGAGATRTPLFSADTDNFASYATEGNVGLEVFEKCWEDSRPTSAKGCFLGNCRCHGVADLHDEFEAALGETGLFTPPSFVGNDYYCDSTTSIDEPYYGPWKSKLMFTSEDDICVGGELKDKAWWDAQGLEPGEFRKDLGFLTQSPVEIRVLHGHDTLYEGVAIISVKLEVCACPEKGWDGKLITQKECIDRCDNPDLKPPANYTTIIVVSVVTVIVFLVIAALAKGYLNEQKLVKTHESKIVALKKSIQMLQQYNESEKQMIEEQIVTFRKNVKDAKASAGTTDSKAVDAALQKLLINAKDLVTEECIGKGAFGEVFKASYRGSSVAVKTMKTVEIDALDRFREEILLMADLHHPNIVTMIGACWEKDLMALVMEFCEKGTATDVLKANGTDFTWDDPLYKWVLDMARAVGYLHSMAYFDTKSGSSVHGILHRDMKPDNCLVTETFSLKVADFGESRAVMEEETMTQVGTPLYIAPEIVMGEHYDSKCDVYSFAITTLGMALKGQQMLTEFLHQAWAASLGPEGSDKRKKAMGLQRNSGRISHKMIAKGWRPSLKFIEKELDMPEAISSLLLLCWDADPAQRPTALEISKYMEMDASKGTIKGLVTEDKGGKTSIRRTSTSSTLAMRIAARKREHEAAEMAAEKAKEGAAGNGSDGTKTFNMNTATFNADFKVKLKELTSENDRLLKRNEVLERLLKEQETVKAEAVLPGQIT</sequence>
<dbReference type="InterPro" id="IPR011009">
    <property type="entry name" value="Kinase-like_dom_sf"/>
</dbReference>
<dbReference type="SMART" id="SM00220">
    <property type="entry name" value="S_TKc"/>
    <property type="match status" value="1"/>
</dbReference>
<keyword evidence="4" id="KW-0175">Coiled coil</keyword>
<feature type="signal peptide" evidence="5">
    <location>
        <begin position="1"/>
        <end position="19"/>
    </location>
</feature>
<dbReference type="Pfam" id="PF00069">
    <property type="entry name" value="Pkinase"/>
    <property type="match status" value="1"/>
</dbReference>
<proteinExistence type="predicted"/>